<feature type="region of interest" description="Disordered" evidence="1">
    <location>
        <begin position="258"/>
        <end position="287"/>
    </location>
</feature>
<dbReference type="InterPro" id="IPR005090">
    <property type="entry name" value="RepC_N"/>
</dbReference>
<dbReference type="Pfam" id="PF11800">
    <property type="entry name" value="RP-C_C"/>
    <property type="match status" value="1"/>
</dbReference>
<evidence type="ECO:0000313" key="4">
    <source>
        <dbReference type="EMBL" id="SEI20391.1"/>
    </source>
</evidence>
<organism evidence="4 6">
    <name type="scientific">Rhizobium tibeticum</name>
    <dbReference type="NCBI Taxonomy" id="501024"/>
    <lineage>
        <taxon>Bacteria</taxon>
        <taxon>Pseudomonadati</taxon>
        <taxon>Pseudomonadota</taxon>
        <taxon>Alphaproteobacteria</taxon>
        <taxon>Hyphomicrobiales</taxon>
        <taxon>Rhizobiaceae</taxon>
        <taxon>Rhizobium/Agrobacterium group</taxon>
        <taxon>Rhizobium</taxon>
    </lineage>
</organism>
<dbReference type="Proteomes" id="UP000198939">
    <property type="component" value="Unassembled WGS sequence"/>
</dbReference>
<evidence type="ECO:0000259" key="2">
    <source>
        <dbReference type="Pfam" id="PF03428"/>
    </source>
</evidence>
<dbReference type="InterPro" id="IPR047611">
    <property type="entry name" value="RepABC_RepC"/>
</dbReference>
<name>A0A1H8W664_9HYPH</name>
<dbReference type="EMBL" id="FNXB01000070">
    <property type="protein sequence ID" value="SEI20391.1"/>
    <property type="molecule type" value="Genomic_DNA"/>
</dbReference>
<feature type="domain" description="Plasmid replication protein C N-terminal" evidence="2">
    <location>
        <begin position="13"/>
        <end position="186"/>
    </location>
</feature>
<sequence length="403" mass="44098">MQTGSVTTPFGRRPMTLALVRRQMSVCEIGAGKTTDKWKVFRDASAAIELLRLQPSSLAVLDALLSFYPEKELRQDAQLVVFPSNVQLSLRAHSMPCSTLRRHLSALVDAGLIIRKDSANGKRFARKDSAGDVDSAFGFDLSPLLARAEELAMLAQQVIALRAEFRKTKEQLTICRRDTRKLITAAIEEGVDGDWRAIEEVYVGLVSGFPRTPKIDDLTEALGSMEMLKEEVLNRLENNGKAENISINGAQYERHIQNSNPDSTIVFEPRSERKQGEKSSETPKPKEPLRAFPLSVVLKACPQASDYGPGGAIGSWRDLMSAAVVIRSMLGVSPSAYQSACEIMGPENAAVAMACILERANMINSAGGYLRDLTRRSDQSEFSLGPMVMALLKANGPVQLKTG</sequence>
<reference evidence="4" key="2">
    <citation type="submission" date="2016-10" db="EMBL/GenBank/DDBJ databases">
        <authorList>
            <person name="de Groot N.N."/>
        </authorList>
    </citation>
    <scope>NUCLEOTIDE SEQUENCE [LARGE SCALE GENOMIC DNA]</scope>
    <source>
        <strain evidence="4">CCBAU85039</strain>
    </source>
</reference>
<evidence type="ECO:0000313" key="5">
    <source>
        <dbReference type="EMBL" id="SEP23023.1"/>
    </source>
</evidence>
<evidence type="ECO:0000313" key="7">
    <source>
        <dbReference type="Proteomes" id="UP000198939"/>
    </source>
</evidence>
<proteinExistence type="predicted"/>
<evidence type="ECO:0000259" key="3">
    <source>
        <dbReference type="Pfam" id="PF11800"/>
    </source>
</evidence>
<keyword evidence="7" id="KW-1185">Reference proteome</keyword>
<dbReference type="NCBIfam" id="NF010396">
    <property type="entry name" value="PRK13824.1"/>
    <property type="match status" value="1"/>
</dbReference>
<accession>A0A1H8W664</accession>
<dbReference type="Proteomes" id="UP000183063">
    <property type="component" value="Unassembled WGS sequence"/>
</dbReference>
<dbReference type="STRING" id="501024.RTCCBAU85039_6382"/>
<dbReference type="NCBIfam" id="NF040974">
    <property type="entry name" value="RepABC_RepC"/>
    <property type="match status" value="1"/>
</dbReference>
<dbReference type="InterPro" id="IPR021760">
    <property type="entry name" value="RepC_C"/>
</dbReference>
<dbReference type="RefSeq" id="WP_072381722.1">
    <property type="nucleotide sequence ID" value="NZ_FNXB01000070.1"/>
</dbReference>
<reference evidence="6" key="1">
    <citation type="submission" date="2016-10" db="EMBL/GenBank/DDBJ databases">
        <authorList>
            <person name="Wibberg D."/>
        </authorList>
    </citation>
    <scope>NUCLEOTIDE SEQUENCE [LARGE SCALE GENOMIC DNA]</scope>
</reference>
<dbReference type="Pfam" id="PF03428">
    <property type="entry name" value="RP-C"/>
    <property type="match status" value="1"/>
</dbReference>
<protein>
    <submittedName>
        <fullName evidence="4">Replication initiation protein RepC</fullName>
    </submittedName>
</protein>
<evidence type="ECO:0000313" key="6">
    <source>
        <dbReference type="Proteomes" id="UP000183063"/>
    </source>
</evidence>
<dbReference type="AlphaFoldDB" id="A0A1H8W664"/>
<evidence type="ECO:0000256" key="1">
    <source>
        <dbReference type="SAM" id="MobiDB-lite"/>
    </source>
</evidence>
<dbReference type="OrthoDB" id="7488837at2"/>
<gene>
    <name evidence="4" type="ORF">RTCCBAU85039_6382</name>
    <name evidence="5" type="ORF">SAMN05216228_10557</name>
</gene>
<reference evidence="5 7" key="3">
    <citation type="submission" date="2016-10" db="EMBL/GenBank/DDBJ databases">
        <authorList>
            <person name="Varghese N."/>
            <person name="Submissions S."/>
        </authorList>
    </citation>
    <scope>NUCLEOTIDE SEQUENCE [LARGE SCALE GENOMIC DNA]</scope>
    <source>
        <strain evidence="5 7">CGMCC 1.7071</strain>
    </source>
</reference>
<feature type="compositionally biased region" description="Basic and acidic residues" evidence="1">
    <location>
        <begin position="269"/>
        <end position="287"/>
    </location>
</feature>
<feature type="domain" description="Plasmid replication protein C C-terminal" evidence="3">
    <location>
        <begin position="293"/>
        <end position="393"/>
    </location>
</feature>
<dbReference type="EMBL" id="FOCV01000055">
    <property type="protein sequence ID" value="SEP23023.1"/>
    <property type="molecule type" value="Genomic_DNA"/>
</dbReference>